<evidence type="ECO:0000256" key="1">
    <source>
        <dbReference type="SAM" id="MobiDB-lite"/>
    </source>
</evidence>
<gene>
    <name evidence="2" type="ORF">GCM10010124_18820</name>
</gene>
<protein>
    <submittedName>
        <fullName evidence="2">Uncharacterized protein</fullName>
    </submittedName>
</protein>
<accession>A0A8J3BN68</accession>
<dbReference type="AlphaFoldDB" id="A0A8J3BN68"/>
<proteinExistence type="predicted"/>
<dbReference type="EMBL" id="BMQC01000005">
    <property type="protein sequence ID" value="GGK26414.1"/>
    <property type="molecule type" value="Genomic_DNA"/>
</dbReference>
<dbReference type="Proteomes" id="UP000662200">
    <property type="component" value="Unassembled WGS sequence"/>
</dbReference>
<sequence>MTAARSPRPGLPGSGALARGRQRRNGLWRDHLAGVLDDVRIYQGHLPPAAVADLARVNRRHR</sequence>
<evidence type="ECO:0000313" key="2">
    <source>
        <dbReference type="EMBL" id="GGK26414.1"/>
    </source>
</evidence>
<reference evidence="2" key="1">
    <citation type="journal article" date="2014" name="Int. J. Syst. Evol. Microbiol.">
        <title>Complete genome sequence of Corynebacterium casei LMG S-19264T (=DSM 44701T), isolated from a smear-ripened cheese.</title>
        <authorList>
            <consortium name="US DOE Joint Genome Institute (JGI-PGF)"/>
            <person name="Walter F."/>
            <person name="Albersmeier A."/>
            <person name="Kalinowski J."/>
            <person name="Ruckert C."/>
        </authorList>
    </citation>
    <scope>NUCLEOTIDE SEQUENCE</scope>
    <source>
        <strain evidence="2">JCM 3091</strain>
    </source>
</reference>
<feature type="region of interest" description="Disordered" evidence="1">
    <location>
        <begin position="1"/>
        <end position="23"/>
    </location>
</feature>
<evidence type="ECO:0000313" key="3">
    <source>
        <dbReference type="Proteomes" id="UP000662200"/>
    </source>
</evidence>
<organism evidence="2 3">
    <name type="scientific">Pilimelia terevasa</name>
    <dbReference type="NCBI Taxonomy" id="53372"/>
    <lineage>
        <taxon>Bacteria</taxon>
        <taxon>Bacillati</taxon>
        <taxon>Actinomycetota</taxon>
        <taxon>Actinomycetes</taxon>
        <taxon>Micromonosporales</taxon>
        <taxon>Micromonosporaceae</taxon>
        <taxon>Pilimelia</taxon>
    </lineage>
</organism>
<name>A0A8J3BN68_9ACTN</name>
<reference evidence="2" key="2">
    <citation type="submission" date="2020-09" db="EMBL/GenBank/DDBJ databases">
        <authorList>
            <person name="Sun Q."/>
            <person name="Ohkuma M."/>
        </authorList>
    </citation>
    <scope>NUCLEOTIDE SEQUENCE</scope>
    <source>
        <strain evidence="2">JCM 3091</strain>
    </source>
</reference>
<comment type="caution">
    <text evidence="2">The sequence shown here is derived from an EMBL/GenBank/DDBJ whole genome shotgun (WGS) entry which is preliminary data.</text>
</comment>
<keyword evidence="3" id="KW-1185">Reference proteome</keyword>